<proteinExistence type="predicted"/>
<gene>
    <name evidence="1" type="ORF">VTL71DRAFT_13773</name>
</gene>
<sequence>MLCYSILNLQTTTWLAAPRDDLAQTCRRPRMLMLFIHKSISFYHAYHVRCFRPTSCIAFAFSFYTEYKTTHPPHTITIEHHAHSGPSAV</sequence>
<name>A0ABR4CLB9_9HELO</name>
<evidence type="ECO:0008006" key="3">
    <source>
        <dbReference type="Google" id="ProtNLM"/>
    </source>
</evidence>
<evidence type="ECO:0000313" key="1">
    <source>
        <dbReference type="EMBL" id="KAL2070747.1"/>
    </source>
</evidence>
<keyword evidence="2" id="KW-1185">Reference proteome</keyword>
<protein>
    <recommendedName>
        <fullName evidence="3">Secreted protein</fullName>
    </recommendedName>
</protein>
<organism evidence="1 2">
    <name type="scientific">Oculimacula yallundae</name>
    <dbReference type="NCBI Taxonomy" id="86028"/>
    <lineage>
        <taxon>Eukaryota</taxon>
        <taxon>Fungi</taxon>
        <taxon>Dikarya</taxon>
        <taxon>Ascomycota</taxon>
        <taxon>Pezizomycotina</taxon>
        <taxon>Leotiomycetes</taxon>
        <taxon>Helotiales</taxon>
        <taxon>Ploettnerulaceae</taxon>
        <taxon>Oculimacula</taxon>
    </lineage>
</organism>
<comment type="caution">
    <text evidence="1">The sequence shown here is derived from an EMBL/GenBank/DDBJ whole genome shotgun (WGS) entry which is preliminary data.</text>
</comment>
<reference evidence="1 2" key="1">
    <citation type="journal article" date="2024" name="Commun. Biol.">
        <title>Comparative genomic analysis of thermophilic fungi reveals convergent evolutionary adaptations and gene losses.</title>
        <authorList>
            <person name="Steindorff A.S."/>
            <person name="Aguilar-Pontes M.V."/>
            <person name="Robinson A.J."/>
            <person name="Andreopoulos B."/>
            <person name="LaButti K."/>
            <person name="Kuo A."/>
            <person name="Mondo S."/>
            <person name="Riley R."/>
            <person name="Otillar R."/>
            <person name="Haridas S."/>
            <person name="Lipzen A."/>
            <person name="Grimwood J."/>
            <person name="Schmutz J."/>
            <person name="Clum A."/>
            <person name="Reid I.D."/>
            <person name="Moisan M.C."/>
            <person name="Butler G."/>
            <person name="Nguyen T.T.M."/>
            <person name="Dewar K."/>
            <person name="Conant G."/>
            <person name="Drula E."/>
            <person name="Henrissat B."/>
            <person name="Hansel C."/>
            <person name="Singer S."/>
            <person name="Hutchinson M.I."/>
            <person name="de Vries R.P."/>
            <person name="Natvig D.O."/>
            <person name="Powell A.J."/>
            <person name="Tsang A."/>
            <person name="Grigoriev I.V."/>
        </authorList>
    </citation>
    <scope>NUCLEOTIDE SEQUENCE [LARGE SCALE GENOMIC DNA]</scope>
    <source>
        <strain evidence="1 2">CBS 494.80</strain>
    </source>
</reference>
<dbReference type="Proteomes" id="UP001595075">
    <property type="component" value="Unassembled WGS sequence"/>
</dbReference>
<accession>A0ABR4CLB9</accession>
<evidence type="ECO:0000313" key="2">
    <source>
        <dbReference type="Proteomes" id="UP001595075"/>
    </source>
</evidence>
<dbReference type="EMBL" id="JAZHXI010000006">
    <property type="protein sequence ID" value="KAL2070747.1"/>
    <property type="molecule type" value="Genomic_DNA"/>
</dbReference>